<dbReference type="Proteomes" id="UP001516400">
    <property type="component" value="Unassembled WGS sequence"/>
</dbReference>
<protein>
    <submittedName>
        <fullName evidence="1">Uncharacterized protein</fullName>
    </submittedName>
</protein>
<comment type="caution">
    <text evidence="1">The sequence shown here is derived from an EMBL/GenBank/DDBJ whole genome shotgun (WGS) entry which is preliminary data.</text>
</comment>
<gene>
    <name evidence="1" type="ORF">HHI36_001779</name>
</gene>
<organism evidence="1 2">
    <name type="scientific">Cryptolaemus montrouzieri</name>
    <dbReference type="NCBI Taxonomy" id="559131"/>
    <lineage>
        <taxon>Eukaryota</taxon>
        <taxon>Metazoa</taxon>
        <taxon>Ecdysozoa</taxon>
        <taxon>Arthropoda</taxon>
        <taxon>Hexapoda</taxon>
        <taxon>Insecta</taxon>
        <taxon>Pterygota</taxon>
        <taxon>Neoptera</taxon>
        <taxon>Endopterygota</taxon>
        <taxon>Coleoptera</taxon>
        <taxon>Polyphaga</taxon>
        <taxon>Cucujiformia</taxon>
        <taxon>Coccinelloidea</taxon>
        <taxon>Coccinellidae</taxon>
        <taxon>Scymninae</taxon>
        <taxon>Scymnini</taxon>
        <taxon>Cryptolaemus</taxon>
    </lineage>
</organism>
<accession>A0ABD2P8Y5</accession>
<proteinExistence type="predicted"/>
<sequence>MTEKIYMSTLPRTPQKNRAFAIRHGILAPVDLEDPPNCHANGRHRACVFDEERFGWKCRKRSCQERRRSLLSDSFLNGARITIQQVIDLMYSFA</sequence>
<name>A0ABD2P8Y5_9CUCU</name>
<dbReference type="AlphaFoldDB" id="A0ABD2P8Y5"/>
<reference evidence="1 2" key="1">
    <citation type="journal article" date="2021" name="BMC Biol.">
        <title>Horizontally acquired antibacterial genes associated with adaptive radiation of ladybird beetles.</title>
        <authorList>
            <person name="Li H.S."/>
            <person name="Tang X.F."/>
            <person name="Huang Y.H."/>
            <person name="Xu Z.Y."/>
            <person name="Chen M.L."/>
            <person name="Du X.Y."/>
            <person name="Qiu B.Y."/>
            <person name="Chen P.T."/>
            <person name="Zhang W."/>
            <person name="Slipinski A."/>
            <person name="Escalona H.E."/>
            <person name="Waterhouse R.M."/>
            <person name="Zwick A."/>
            <person name="Pang H."/>
        </authorList>
    </citation>
    <scope>NUCLEOTIDE SEQUENCE [LARGE SCALE GENOMIC DNA]</scope>
    <source>
        <strain evidence="1">SYSU2018</strain>
    </source>
</reference>
<keyword evidence="2" id="KW-1185">Reference proteome</keyword>
<evidence type="ECO:0000313" key="2">
    <source>
        <dbReference type="Proteomes" id="UP001516400"/>
    </source>
</evidence>
<dbReference type="EMBL" id="JABFTP020000185">
    <property type="protein sequence ID" value="KAL3287304.1"/>
    <property type="molecule type" value="Genomic_DNA"/>
</dbReference>
<evidence type="ECO:0000313" key="1">
    <source>
        <dbReference type="EMBL" id="KAL3287304.1"/>
    </source>
</evidence>